<feature type="non-terminal residue" evidence="1">
    <location>
        <position position="52"/>
    </location>
</feature>
<dbReference type="Proteomes" id="UP001266305">
    <property type="component" value="Unassembled WGS sequence"/>
</dbReference>
<gene>
    <name evidence="1" type="ORF">P7K49_025632</name>
</gene>
<evidence type="ECO:0000313" key="1">
    <source>
        <dbReference type="EMBL" id="KAK2096598.1"/>
    </source>
</evidence>
<dbReference type="EMBL" id="JASSZA010000012">
    <property type="protein sequence ID" value="KAK2096598.1"/>
    <property type="molecule type" value="Genomic_DNA"/>
</dbReference>
<organism evidence="1 2">
    <name type="scientific">Saguinus oedipus</name>
    <name type="common">Cotton-top tamarin</name>
    <name type="synonym">Oedipomidas oedipus</name>
    <dbReference type="NCBI Taxonomy" id="9490"/>
    <lineage>
        <taxon>Eukaryota</taxon>
        <taxon>Metazoa</taxon>
        <taxon>Chordata</taxon>
        <taxon>Craniata</taxon>
        <taxon>Vertebrata</taxon>
        <taxon>Euteleostomi</taxon>
        <taxon>Mammalia</taxon>
        <taxon>Eutheria</taxon>
        <taxon>Euarchontoglires</taxon>
        <taxon>Primates</taxon>
        <taxon>Haplorrhini</taxon>
        <taxon>Platyrrhini</taxon>
        <taxon>Cebidae</taxon>
        <taxon>Callitrichinae</taxon>
        <taxon>Saguinus</taxon>
    </lineage>
</organism>
<accession>A0ABQ9UHQ6</accession>
<sequence length="52" mass="5283">IMCSANMGKAGCRSCVRLPCILVLGPQPAPPQGLLDASPAHLAQLLCEGPAL</sequence>
<keyword evidence="2" id="KW-1185">Reference proteome</keyword>
<proteinExistence type="predicted"/>
<protein>
    <submittedName>
        <fullName evidence="1">Uncharacterized protein</fullName>
    </submittedName>
</protein>
<comment type="caution">
    <text evidence="1">The sequence shown here is derived from an EMBL/GenBank/DDBJ whole genome shotgun (WGS) entry which is preliminary data.</text>
</comment>
<evidence type="ECO:0000313" key="2">
    <source>
        <dbReference type="Proteomes" id="UP001266305"/>
    </source>
</evidence>
<name>A0ABQ9UHQ6_SAGOE</name>
<feature type="non-terminal residue" evidence="1">
    <location>
        <position position="1"/>
    </location>
</feature>
<reference evidence="1 2" key="1">
    <citation type="submission" date="2023-05" db="EMBL/GenBank/DDBJ databases">
        <title>B98-5 Cell Line De Novo Hybrid Assembly: An Optical Mapping Approach.</title>
        <authorList>
            <person name="Kananen K."/>
            <person name="Auerbach J.A."/>
            <person name="Kautto E."/>
            <person name="Blachly J.S."/>
        </authorList>
    </citation>
    <scope>NUCLEOTIDE SEQUENCE [LARGE SCALE GENOMIC DNA]</scope>
    <source>
        <strain evidence="1">B95-8</strain>
        <tissue evidence="1">Cell line</tissue>
    </source>
</reference>